<accession>A0A067F4U3</accession>
<keyword evidence="1" id="KW-0472">Membrane</keyword>
<dbReference type="Proteomes" id="UP000027120">
    <property type="component" value="Unassembled WGS sequence"/>
</dbReference>
<proteinExistence type="predicted"/>
<name>A0A067F4U3_CITSI</name>
<keyword evidence="3" id="KW-1185">Reference proteome</keyword>
<keyword evidence="1" id="KW-1133">Transmembrane helix</keyword>
<evidence type="ECO:0000313" key="3">
    <source>
        <dbReference type="Proteomes" id="UP000027120"/>
    </source>
</evidence>
<dbReference type="EMBL" id="KK784920">
    <property type="protein sequence ID" value="KDO62373.1"/>
    <property type="molecule type" value="Genomic_DNA"/>
</dbReference>
<feature type="transmembrane region" description="Helical" evidence="1">
    <location>
        <begin position="49"/>
        <end position="82"/>
    </location>
</feature>
<evidence type="ECO:0008006" key="4">
    <source>
        <dbReference type="Google" id="ProtNLM"/>
    </source>
</evidence>
<sequence length="88" mass="10345">MIFRYYCCVVCASFFLLTANLKTHSFCFLRFDSFSAVCNIYHGDLSPKIIIIIIIIINKLVFFFPTFSNIGLCCLFWEYIVIEKLLHK</sequence>
<dbReference type="AlphaFoldDB" id="A0A067F4U3"/>
<reference evidence="2 3" key="1">
    <citation type="submission" date="2014-04" db="EMBL/GenBank/DDBJ databases">
        <authorList>
            <consortium name="International Citrus Genome Consortium"/>
            <person name="Gmitter F."/>
            <person name="Chen C."/>
            <person name="Farmerie W."/>
            <person name="Harkins T."/>
            <person name="Desany B."/>
            <person name="Mohiuddin M."/>
            <person name="Kodira C."/>
            <person name="Borodovsky M."/>
            <person name="Lomsadze A."/>
            <person name="Burns P."/>
            <person name="Jenkins J."/>
            <person name="Prochnik S."/>
            <person name="Shu S."/>
            <person name="Chapman J."/>
            <person name="Pitluck S."/>
            <person name="Schmutz J."/>
            <person name="Rokhsar D."/>
        </authorList>
    </citation>
    <scope>NUCLEOTIDE SEQUENCE</scope>
</reference>
<keyword evidence="1" id="KW-0812">Transmembrane</keyword>
<gene>
    <name evidence="2" type="ORF">CISIN_1g034661mg</name>
</gene>
<protein>
    <recommendedName>
        <fullName evidence="4">C2H2-type domain-containing protein</fullName>
    </recommendedName>
</protein>
<evidence type="ECO:0000256" key="1">
    <source>
        <dbReference type="SAM" id="Phobius"/>
    </source>
</evidence>
<evidence type="ECO:0000313" key="2">
    <source>
        <dbReference type="EMBL" id="KDO62373.1"/>
    </source>
</evidence>
<organism evidence="2 3">
    <name type="scientific">Citrus sinensis</name>
    <name type="common">Sweet orange</name>
    <name type="synonym">Citrus aurantium var. sinensis</name>
    <dbReference type="NCBI Taxonomy" id="2711"/>
    <lineage>
        <taxon>Eukaryota</taxon>
        <taxon>Viridiplantae</taxon>
        <taxon>Streptophyta</taxon>
        <taxon>Embryophyta</taxon>
        <taxon>Tracheophyta</taxon>
        <taxon>Spermatophyta</taxon>
        <taxon>Magnoliopsida</taxon>
        <taxon>eudicotyledons</taxon>
        <taxon>Gunneridae</taxon>
        <taxon>Pentapetalae</taxon>
        <taxon>rosids</taxon>
        <taxon>malvids</taxon>
        <taxon>Sapindales</taxon>
        <taxon>Rutaceae</taxon>
        <taxon>Aurantioideae</taxon>
        <taxon>Citrus</taxon>
    </lineage>
</organism>